<dbReference type="SMART" id="SM00360">
    <property type="entry name" value="RRM"/>
    <property type="match status" value="2"/>
</dbReference>
<feature type="region of interest" description="Disordered" evidence="2">
    <location>
        <begin position="297"/>
        <end position="654"/>
    </location>
</feature>
<feature type="compositionally biased region" description="Basic and acidic residues" evidence="2">
    <location>
        <begin position="351"/>
        <end position="366"/>
    </location>
</feature>
<feature type="compositionally biased region" description="Pro residues" evidence="2">
    <location>
        <begin position="421"/>
        <end position="445"/>
    </location>
</feature>
<feature type="compositionally biased region" description="Low complexity" evidence="2">
    <location>
        <begin position="500"/>
        <end position="510"/>
    </location>
</feature>
<reference evidence="4" key="1">
    <citation type="submission" date="2013-07" db="EMBL/GenBank/DDBJ databases">
        <authorList>
            <consortium name="The Broad Institute Genome Sequencing Platform"/>
            <person name="Cuomo C."/>
            <person name="Litvintseva A."/>
            <person name="Chen Y."/>
            <person name="Heitman J."/>
            <person name="Sun S."/>
            <person name="Springer D."/>
            <person name="Dromer F."/>
            <person name="Young S.K."/>
            <person name="Zeng Q."/>
            <person name="Gargeya S."/>
            <person name="Fitzgerald M."/>
            <person name="Abouelleil A."/>
            <person name="Alvarado L."/>
            <person name="Berlin A.M."/>
            <person name="Chapman S.B."/>
            <person name="Dewar J."/>
            <person name="Goldberg J."/>
            <person name="Griggs A."/>
            <person name="Gujja S."/>
            <person name="Hansen M."/>
            <person name="Howarth C."/>
            <person name="Imamovic A."/>
            <person name="Larimer J."/>
            <person name="McCowan C."/>
            <person name="Murphy C."/>
            <person name="Pearson M."/>
            <person name="Priest M."/>
            <person name="Roberts A."/>
            <person name="Saif S."/>
            <person name="Shea T."/>
            <person name="Sykes S."/>
            <person name="Wortman J."/>
            <person name="Nusbaum C."/>
            <person name="Birren B."/>
        </authorList>
    </citation>
    <scope>NUCLEOTIDE SEQUENCE</scope>
    <source>
        <strain evidence="4">CBS 10117</strain>
    </source>
</reference>
<dbReference type="InterPro" id="IPR012677">
    <property type="entry name" value="Nucleotide-bd_a/b_plait_sf"/>
</dbReference>
<dbReference type="Proteomes" id="UP000078595">
    <property type="component" value="Chromosome 2"/>
</dbReference>
<dbReference type="GO" id="GO:0003723">
    <property type="term" value="F:RNA binding"/>
    <property type="evidence" value="ECO:0007669"/>
    <property type="project" value="UniProtKB-UniRule"/>
</dbReference>
<keyword evidence="5" id="KW-1185">Reference proteome</keyword>
<dbReference type="InterPro" id="IPR035979">
    <property type="entry name" value="RBD_domain_sf"/>
</dbReference>
<name>A0AAJ8KJJ0_9TREE</name>
<dbReference type="EMBL" id="CP144531">
    <property type="protein sequence ID" value="WWC59604.1"/>
    <property type="molecule type" value="Genomic_DNA"/>
</dbReference>
<evidence type="ECO:0000259" key="3">
    <source>
        <dbReference type="PROSITE" id="PS50102"/>
    </source>
</evidence>
<dbReference type="KEGG" id="kdj:28965397"/>
<evidence type="ECO:0000256" key="2">
    <source>
        <dbReference type="SAM" id="MobiDB-lite"/>
    </source>
</evidence>
<dbReference type="SUPFAM" id="SSF54928">
    <property type="entry name" value="RNA-binding domain, RBD"/>
    <property type="match status" value="1"/>
</dbReference>
<dbReference type="PANTHER" id="PTHR45725:SF1">
    <property type="entry name" value="DISHEVELLED ASSOCIATED ACTIVATOR OF MORPHOGENESIS, ISOFORM D"/>
    <property type="match status" value="1"/>
</dbReference>
<dbReference type="Gene3D" id="3.30.70.330">
    <property type="match status" value="1"/>
</dbReference>
<dbReference type="InterPro" id="IPR051425">
    <property type="entry name" value="Formin_Homology"/>
</dbReference>
<feature type="compositionally biased region" description="Pro residues" evidence="2">
    <location>
        <begin position="547"/>
        <end position="586"/>
    </location>
</feature>
<dbReference type="AlphaFoldDB" id="A0AAJ8KJJ0"/>
<protein>
    <recommendedName>
        <fullName evidence="3">RRM domain-containing protein</fullName>
    </recommendedName>
</protein>
<proteinExistence type="predicted"/>
<dbReference type="PROSITE" id="PS50102">
    <property type="entry name" value="RRM"/>
    <property type="match status" value="1"/>
</dbReference>
<evidence type="ECO:0000313" key="5">
    <source>
        <dbReference type="Proteomes" id="UP000078595"/>
    </source>
</evidence>
<feature type="compositionally biased region" description="Pro residues" evidence="2">
    <location>
        <begin position="460"/>
        <end position="469"/>
    </location>
</feature>
<dbReference type="RefSeq" id="XP_065824554.1">
    <property type="nucleotide sequence ID" value="XM_065968482.1"/>
</dbReference>
<feature type="compositionally biased region" description="Polar residues" evidence="2">
    <location>
        <begin position="18"/>
        <end position="37"/>
    </location>
</feature>
<feature type="compositionally biased region" description="Low complexity" evidence="2">
    <location>
        <begin position="399"/>
        <end position="420"/>
    </location>
</feature>
<evidence type="ECO:0000256" key="1">
    <source>
        <dbReference type="PROSITE-ProRule" id="PRU00176"/>
    </source>
</evidence>
<dbReference type="Pfam" id="PF00076">
    <property type="entry name" value="RRM_1"/>
    <property type="match status" value="1"/>
</dbReference>
<reference evidence="4" key="2">
    <citation type="submission" date="2024-02" db="EMBL/GenBank/DDBJ databases">
        <title>Comparative genomics of Cryptococcus and Kwoniella reveals pathogenesis evolution and contrasting modes of karyotype evolution via chromosome fusion or intercentromeric recombination.</title>
        <authorList>
            <person name="Coelho M.A."/>
            <person name="David-Palma M."/>
            <person name="Shea T."/>
            <person name="Bowers K."/>
            <person name="McGinley-Smith S."/>
            <person name="Mohammad A.W."/>
            <person name="Gnirke A."/>
            <person name="Yurkov A.M."/>
            <person name="Nowrousian M."/>
            <person name="Sun S."/>
            <person name="Cuomo C.A."/>
            <person name="Heitman J."/>
        </authorList>
    </citation>
    <scope>NUCLEOTIDE SEQUENCE</scope>
    <source>
        <strain evidence="4">CBS 10117</strain>
    </source>
</reference>
<feature type="compositionally biased region" description="Pro residues" evidence="2">
    <location>
        <begin position="596"/>
        <end position="605"/>
    </location>
</feature>
<dbReference type="CDD" id="cd12276">
    <property type="entry name" value="RRM2_MEI2_EAR1_like"/>
    <property type="match status" value="1"/>
</dbReference>
<keyword evidence="1" id="KW-0694">RNA-binding</keyword>
<feature type="compositionally biased region" description="Low complexity" evidence="2">
    <location>
        <begin position="52"/>
        <end position="69"/>
    </location>
</feature>
<evidence type="ECO:0000313" key="4">
    <source>
        <dbReference type="EMBL" id="WWC59604.1"/>
    </source>
</evidence>
<feature type="compositionally biased region" description="Basic and acidic residues" evidence="2">
    <location>
        <begin position="40"/>
        <end position="51"/>
    </location>
</feature>
<dbReference type="PANTHER" id="PTHR45725">
    <property type="entry name" value="FORMIN HOMOLOGY 2 FAMILY MEMBER"/>
    <property type="match status" value="1"/>
</dbReference>
<dbReference type="InterPro" id="IPR000504">
    <property type="entry name" value="RRM_dom"/>
</dbReference>
<feature type="compositionally biased region" description="Pro residues" evidence="2">
    <location>
        <begin position="476"/>
        <end position="499"/>
    </location>
</feature>
<feature type="compositionally biased region" description="Low complexity" evidence="2">
    <location>
        <begin position="636"/>
        <end position="645"/>
    </location>
</feature>
<gene>
    <name evidence="4" type="ORF">I303_102162</name>
</gene>
<feature type="compositionally biased region" description="Gly residues" evidence="2">
    <location>
        <begin position="340"/>
        <end position="349"/>
    </location>
</feature>
<feature type="domain" description="RRM" evidence="3">
    <location>
        <begin position="129"/>
        <end position="202"/>
    </location>
</feature>
<feature type="compositionally biased region" description="Pro residues" evidence="2">
    <location>
        <begin position="1"/>
        <end position="15"/>
    </location>
</feature>
<dbReference type="GeneID" id="28965397"/>
<sequence>MSHIPPPPPFLPAPPTFNAFSDQGSSGGYNPNQSGVSNDHPPRDMYGDRPNNHSNNNDNNNNSNNNNNQNRRDRGGGRGGGRGGHDRGGRGGRRDGHGRDRERSPVRGGSSRREQRSVEDRIQAERVCRTLFVRNVSYEADSAALQNSFSTYGEIKTWYDRISERGIIFVTFFDLRAAQKARDAMHGLKAGDRSIDVHYSLPRDKDLIGDCDREKNQGSILIFVHPPRIINEYELGRMCEQFGDVKTIKPGREPAEKIVEYYDSRGSALFFDRMSNQPFQGGTLELKFIWDEKEDALPPPPLLERTKNQGYRSGEGPGYGEVRGARGSGPPPGPPSIGNGPPGYGGNGPGRDPRARSPVRGDRRGSYDSGPPQGRYGSVPPVAPPGEDRLEQARKVQQLLANLGGPPANAPPSQNNALPPRNMPPPSHMSGPPPLANAPLPPPPSSMYTPRDTGCAPHPNTGPPPPGPPGGNYRSPIPPPSGNFPPYPPPGNSGPPPPSLSSNSSQGYNPTGNYPPRTDNYNNPPPPAQAQNTYNPPPHQQGGYSRPGPPAPAPQPPRQPYNLPPPTQSPYNPSTPAPSLPLPPQGYSPYPGNGGLPPPPAPPQAYPAQSQNQGYGQSANPGGYGYQPPPLPSAIGNQVNGNNNNARPGQAKDVGSLLAMLVSSRSPDHSMSLDMSN</sequence>
<feature type="region of interest" description="Disordered" evidence="2">
    <location>
        <begin position="1"/>
        <end position="120"/>
    </location>
</feature>
<accession>A0AAJ8KJJ0</accession>
<organism evidence="4 5">
    <name type="scientific">Kwoniella dejecticola CBS 10117</name>
    <dbReference type="NCBI Taxonomy" id="1296121"/>
    <lineage>
        <taxon>Eukaryota</taxon>
        <taxon>Fungi</taxon>
        <taxon>Dikarya</taxon>
        <taxon>Basidiomycota</taxon>
        <taxon>Agaricomycotina</taxon>
        <taxon>Tremellomycetes</taxon>
        <taxon>Tremellales</taxon>
        <taxon>Cryptococcaceae</taxon>
        <taxon>Kwoniella</taxon>
    </lineage>
</organism>
<feature type="compositionally biased region" description="Basic and acidic residues" evidence="2">
    <location>
        <begin position="83"/>
        <end position="120"/>
    </location>
</feature>